<dbReference type="Proteomes" id="UP000266196">
    <property type="component" value="Unassembled WGS sequence"/>
</dbReference>
<protein>
    <submittedName>
        <fullName evidence="1">Uncharacterized protein</fullName>
    </submittedName>
</protein>
<evidence type="ECO:0000313" key="1">
    <source>
        <dbReference type="EMBL" id="RHZ09332.1"/>
    </source>
</evidence>
<name>A0A397F4X2_APHAT</name>
<dbReference type="EMBL" id="QUTE01011590">
    <property type="protein sequence ID" value="RHZ09332.1"/>
    <property type="molecule type" value="Genomic_DNA"/>
</dbReference>
<dbReference type="AlphaFoldDB" id="A0A397F4X2"/>
<gene>
    <name evidence="1" type="ORF">DYB31_005682</name>
</gene>
<proteinExistence type="predicted"/>
<comment type="caution">
    <text evidence="1">The sequence shown here is derived from an EMBL/GenBank/DDBJ whole genome shotgun (WGS) entry which is preliminary data.</text>
</comment>
<organism evidence="1 2">
    <name type="scientific">Aphanomyces astaci</name>
    <name type="common">Crayfish plague agent</name>
    <dbReference type="NCBI Taxonomy" id="112090"/>
    <lineage>
        <taxon>Eukaryota</taxon>
        <taxon>Sar</taxon>
        <taxon>Stramenopiles</taxon>
        <taxon>Oomycota</taxon>
        <taxon>Saprolegniomycetes</taxon>
        <taxon>Saprolegniales</taxon>
        <taxon>Verrucalvaceae</taxon>
        <taxon>Aphanomyces</taxon>
    </lineage>
</organism>
<evidence type="ECO:0000313" key="2">
    <source>
        <dbReference type="Proteomes" id="UP000266196"/>
    </source>
</evidence>
<accession>A0A397F4X2</accession>
<sequence length="172" mass="19534">MSSDASSSSDESSDNEPLGYFELVTQLRQVYQFVKSEEQPVDMMPSFVSRTCVTGRWRRVQAPTQSSASWLFRVLGSFILLHWTLVETPSELLMKFDESLIPTLTPYLLNGDPMFLSFSPIGMSTGGMQGRAMAGNKILKSFSELNLSERINFPGEWRVIWEEDSTFVRIKD</sequence>
<dbReference type="VEuPathDB" id="FungiDB:H257_00824"/>
<reference evidence="1 2" key="1">
    <citation type="submission" date="2018-08" db="EMBL/GenBank/DDBJ databases">
        <title>Aphanomyces genome sequencing and annotation.</title>
        <authorList>
            <person name="Minardi D."/>
            <person name="Oidtmann B."/>
            <person name="Van Der Giezen M."/>
            <person name="Studholme D.J."/>
        </authorList>
    </citation>
    <scope>NUCLEOTIDE SEQUENCE [LARGE SCALE GENOMIC DNA]</scope>
    <source>
        <strain evidence="1 2">197901</strain>
    </source>
</reference>